<dbReference type="Pfam" id="PF13977">
    <property type="entry name" value="TetR_C_6"/>
    <property type="match status" value="1"/>
</dbReference>
<dbReference type="RefSeq" id="WP_068718430.1">
    <property type="nucleotide sequence ID" value="NZ_LWDV01000009.1"/>
</dbReference>
<keyword evidence="2" id="KW-0805">Transcription regulation</keyword>
<protein>
    <recommendedName>
        <fullName evidence="6">HTH tetR-type domain-containing protein</fullName>
    </recommendedName>
</protein>
<evidence type="ECO:0000259" key="6">
    <source>
        <dbReference type="PROSITE" id="PS50977"/>
    </source>
</evidence>
<comment type="caution">
    <text evidence="7">The sequence shown here is derived from an EMBL/GenBank/DDBJ whole genome shotgun (WGS) entry which is preliminary data.</text>
</comment>
<keyword evidence="1" id="KW-0678">Repressor</keyword>
<evidence type="ECO:0000256" key="4">
    <source>
        <dbReference type="ARBA" id="ARBA00023163"/>
    </source>
</evidence>
<evidence type="ECO:0000256" key="5">
    <source>
        <dbReference type="PROSITE-ProRule" id="PRU00335"/>
    </source>
</evidence>
<dbReference type="InterPro" id="IPR039538">
    <property type="entry name" value="BetI_C"/>
</dbReference>
<dbReference type="Pfam" id="PF00440">
    <property type="entry name" value="TetR_N"/>
    <property type="match status" value="2"/>
</dbReference>
<evidence type="ECO:0000256" key="2">
    <source>
        <dbReference type="ARBA" id="ARBA00023015"/>
    </source>
</evidence>
<dbReference type="OrthoDB" id="9808476at2"/>
<dbReference type="InterPro" id="IPR009057">
    <property type="entry name" value="Homeodomain-like_sf"/>
</dbReference>
<proteinExistence type="predicted"/>
<reference evidence="8" key="1">
    <citation type="submission" date="2016-07" db="EMBL/GenBank/DDBJ databases">
        <authorList>
            <person name="Florea S."/>
            <person name="Webb J.S."/>
            <person name="Jaromczyk J."/>
            <person name="Schardl C.L."/>
        </authorList>
    </citation>
    <scope>NUCLEOTIDE SEQUENCE [LARGE SCALE GENOMIC DNA]</scope>
    <source>
        <strain evidence="8">Z6</strain>
    </source>
</reference>
<feature type="DNA-binding region" description="H-T-H motif" evidence="5">
    <location>
        <begin position="22"/>
        <end position="41"/>
    </location>
</feature>
<dbReference type="Gene3D" id="1.10.10.60">
    <property type="entry name" value="Homeodomain-like"/>
    <property type="match status" value="1"/>
</dbReference>
<dbReference type="EMBL" id="LWDV01000009">
    <property type="protein sequence ID" value="OCL26520.1"/>
    <property type="molecule type" value="Genomic_DNA"/>
</dbReference>
<feature type="domain" description="HTH tetR-type" evidence="6">
    <location>
        <begin position="63"/>
        <end position="123"/>
    </location>
</feature>
<dbReference type="Proteomes" id="UP000093514">
    <property type="component" value="Unassembled WGS sequence"/>
</dbReference>
<sequence>MRKLILNAAKRLLKKEPKHQLSITKIAKEAKVSRQSVYRYFNSKEELIEILSKEKIIDNKEDLDIKTQIINSAYQTFAQLGYNQATLDNIADKAGMTKGAIYSHFNSKEDLFISIFNHHIEDQVSFVLEEIKTALSSANQEKQLNDVIQKQLDFIETNSEWSKLLLEFFAHSKNPEIKTQLTQSYRHFKQELTEIFYQLQESGYISGDIYPGMIATVIPALLDGLIMHWIVYSDQTKSISSASQLSKILWNGISPK</sequence>
<organism evidence="7 8">
    <name type="scientific">Orenia metallireducens</name>
    <dbReference type="NCBI Taxonomy" id="1413210"/>
    <lineage>
        <taxon>Bacteria</taxon>
        <taxon>Bacillati</taxon>
        <taxon>Bacillota</taxon>
        <taxon>Clostridia</taxon>
        <taxon>Halanaerobiales</taxon>
        <taxon>Halobacteroidaceae</taxon>
        <taxon>Orenia</taxon>
    </lineage>
</organism>
<evidence type="ECO:0000313" key="7">
    <source>
        <dbReference type="EMBL" id="OCL26520.1"/>
    </source>
</evidence>
<dbReference type="PROSITE" id="PS50977">
    <property type="entry name" value="HTH_TETR_2"/>
    <property type="match status" value="2"/>
</dbReference>
<dbReference type="SUPFAM" id="SSF46689">
    <property type="entry name" value="Homeodomain-like"/>
    <property type="match status" value="2"/>
</dbReference>
<feature type="DNA-binding region" description="H-T-H motif" evidence="5">
    <location>
        <begin position="86"/>
        <end position="105"/>
    </location>
</feature>
<evidence type="ECO:0000313" key="8">
    <source>
        <dbReference type="Proteomes" id="UP000093514"/>
    </source>
</evidence>
<dbReference type="PRINTS" id="PR00455">
    <property type="entry name" value="HTHTETR"/>
</dbReference>
<dbReference type="GO" id="GO:0003677">
    <property type="term" value="F:DNA binding"/>
    <property type="evidence" value="ECO:0007669"/>
    <property type="project" value="UniProtKB-UniRule"/>
</dbReference>
<reference evidence="7 8" key="2">
    <citation type="submission" date="2016-08" db="EMBL/GenBank/DDBJ databases">
        <title>Orenia metallireducens sp. nov. strain Z6, a Novel Metal-reducing Firmicute from the Deep Subsurface.</title>
        <authorList>
            <person name="Maxim B.I."/>
            <person name="Kenneth K."/>
            <person name="Flynn T.M."/>
            <person name="Oloughlin E.J."/>
            <person name="Locke R.A."/>
            <person name="Weber J.R."/>
            <person name="Egan S.M."/>
            <person name="Mackie R.I."/>
            <person name="Cann I.K."/>
        </authorList>
    </citation>
    <scope>NUCLEOTIDE SEQUENCE [LARGE SCALE GENOMIC DNA]</scope>
    <source>
        <strain evidence="7 8">Z6</strain>
    </source>
</reference>
<dbReference type="InterPro" id="IPR036271">
    <property type="entry name" value="Tet_transcr_reg_TetR-rel_C_sf"/>
</dbReference>
<dbReference type="SUPFAM" id="SSF48498">
    <property type="entry name" value="Tetracyclin repressor-like, C-terminal domain"/>
    <property type="match status" value="1"/>
</dbReference>
<name>A0A1C0A8H0_9FIRM</name>
<gene>
    <name evidence="7" type="ORF">U472_11025</name>
</gene>
<feature type="domain" description="HTH tetR-type" evidence="6">
    <location>
        <begin position="1"/>
        <end position="59"/>
    </location>
</feature>
<evidence type="ECO:0000256" key="3">
    <source>
        <dbReference type="ARBA" id="ARBA00023125"/>
    </source>
</evidence>
<keyword evidence="4" id="KW-0804">Transcription</keyword>
<evidence type="ECO:0000256" key="1">
    <source>
        <dbReference type="ARBA" id="ARBA00022491"/>
    </source>
</evidence>
<keyword evidence="8" id="KW-1185">Reference proteome</keyword>
<dbReference type="PANTHER" id="PTHR47506">
    <property type="entry name" value="TRANSCRIPTIONAL REGULATORY PROTEIN"/>
    <property type="match status" value="1"/>
</dbReference>
<keyword evidence="3 5" id="KW-0238">DNA-binding</keyword>
<accession>A0A1C0A8H0</accession>
<dbReference type="Gene3D" id="1.10.357.10">
    <property type="entry name" value="Tetracycline Repressor, domain 2"/>
    <property type="match status" value="2"/>
</dbReference>
<dbReference type="PANTHER" id="PTHR47506:SF6">
    <property type="entry name" value="HTH-TYPE TRANSCRIPTIONAL REPRESSOR NEMR"/>
    <property type="match status" value="1"/>
</dbReference>
<dbReference type="AlphaFoldDB" id="A0A1C0A8H0"/>
<dbReference type="InterPro" id="IPR001647">
    <property type="entry name" value="HTH_TetR"/>
</dbReference>